<evidence type="ECO:0000256" key="10">
    <source>
        <dbReference type="ARBA" id="ARBA00081483"/>
    </source>
</evidence>
<sequence length="466" mass="52287">MEQESKSSNSVAIGGGNSPAPFLSKTYEVVDHPSTDPLVSWSSDGNSFIVWDVPQFSSLLLPKYFKHNNFSSFIRQLNTYGFRKIDSERWEFANEGFLRGQKHLLKGITRRKPGHPQTQQQVPQVQTQSAASSLEVRFGIDEEVESLKTDKNVLMQELVRLRQQQQGTDNQLQTVVHRVHLMEQRQQQMMSFLANAMQRPGVLAQLVEEQSENNRRISGATKKRRQPKEEIFVGKHGNLSPTKQIVRYQPLINEAAQEMLRKILQMDTSSRMEPTLKNTNAFLIENGPSSTNLLDNGCSSSRNSGVTLSEVLPASSQPYAELGHPHHPSAVHTETQSFPKTSMLDPPKEMGVNDFSYEGLNMDLGLLGGEIPLQTDELSSNSDVHALLDDVPKLPGINDIFWEQFLSTSPHTGDSSDDDNRHSTLEIKDGKEQETQFVQENGWDRTAHMNHLTEQMGLLASGADKV</sequence>
<dbReference type="PANTHER" id="PTHR10015">
    <property type="entry name" value="HEAT SHOCK TRANSCRIPTION FACTOR"/>
    <property type="match status" value="1"/>
</dbReference>
<dbReference type="InterPro" id="IPR036390">
    <property type="entry name" value="WH_DNA-bd_sf"/>
</dbReference>
<evidence type="ECO:0000256" key="5">
    <source>
        <dbReference type="ARBA" id="ARBA00023016"/>
    </source>
</evidence>
<dbReference type="SMART" id="SM00415">
    <property type="entry name" value="HSF"/>
    <property type="match status" value="1"/>
</dbReference>
<dbReference type="GO" id="GO:0005634">
    <property type="term" value="C:nucleus"/>
    <property type="evidence" value="ECO:0007669"/>
    <property type="project" value="UniProtKB-SubCell"/>
</dbReference>
<evidence type="ECO:0000256" key="3">
    <source>
        <dbReference type="ARBA" id="ARBA00022553"/>
    </source>
</evidence>
<reference evidence="13" key="2">
    <citation type="submission" date="2022-03" db="EMBL/GenBank/DDBJ databases">
        <title>Draft title - Genomic analysis of global carrot germplasm unveils the trajectory of domestication and the origin of high carotenoid orange carrot.</title>
        <authorList>
            <person name="Iorizzo M."/>
            <person name="Ellison S."/>
            <person name="Senalik D."/>
            <person name="Macko-Podgorni A."/>
            <person name="Grzebelus D."/>
            <person name="Bostan H."/>
            <person name="Rolling W."/>
            <person name="Curaba J."/>
            <person name="Simon P."/>
        </authorList>
    </citation>
    <scope>NUCLEOTIDE SEQUENCE</scope>
    <source>
        <tissue evidence="13">Leaf</tissue>
    </source>
</reference>
<keyword evidence="5" id="KW-0346">Stress response</keyword>
<dbReference type="PANTHER" id="PTHR10015:SF427">
    <property type="entry name" value="HEAT SHOCK FACTOR PROTEIN"/>
    <property type="match status" value="1"/>
</dbReference>
<evidence type="ECO:0000256" key="9">
    <source>
        <dbReference type="ARBA" id="ARBA00055747"/>
    </source>
</evidence>
<name>A0AAF1AU88_DAUCS</name>
<evidence type="ECO:0000256" key="8">
    <source>
        <dbReference type="ARBA" id="ARBA00023242"/>
    </source>
</evidence>
<comment type="function">
    <text evidence="9">DNA-binding protein that specifically binds heat shock promoter elements (HSE) and activates transcription.</text>
</comment>
<dbReference type="PRINTS" id="PR00056">
    <property type="entry name" value="HSFDOMAIN"/>
</dbReference>
<evidence type="ECO:0000256" key="6">
    <source>
        <dbReference type="ARBA" id="ARBA00023125"/>
    </source>
</evidence>
<dbReference type="SUPFAM" id="SSF46785">
    <property type="entry name" value="Winged helix' DNA-binding domain"/>
    <property type="match status" value="1"/>
</dbReference>
<dbReference type="Gene3D" id="1.10.10.10">
    <property type="entry name" value="Winged helix-like DNA-binding domain superfamily/Winged helix DNA-binding domain"/>
    <property type="match status" value="1"/>
</dbReference>
<dbReference type="Pfam" id="PF00447">
    <property type="entry name" value="HSF_DNA-bind"/>
    <property type="match status" value="1"/>
</dbReference>
<dbReference type="InterPro" id="IPR036388">
    <property type="entry name" value="WH-like_DNA-bd_sf"/>
</dbReference>
<dbReference type="KEGG" id="dcr:108214452"/>
<organism evidence="13 14">
    <name type="scientific">Daucus carota subsp. sativus</name>
    <name type="common">Carrot</name>
    <dbReference type="NCBI Taxonomy" id="79200"/>
    <lineage>
        <taxon>Eukaryota</taxon>
        <taxon>Viridiplantae</taxon>
        <taxon>Streptophyta</taxon>
        <taxon>Embryophyta</taxon>
        <taxon>Tracheophyta</taxon>
        <taxon>Spermatophyta</taxon>
        <taxon>Magnoliopsida</taxon>
        <taxon>eudicotyledons</taxon>
        <taxon>Gunneridae</taxon>
        <taxon>Pentapetalae</taxon>
        <taxon>asterids</taxon>
        <taxon>campanulids</taxon>
        <taxon>Apiales</taxon>
        <taxon>Apiaceae</taxon>
        <taxon>Apioideae</taxon>
        <taxon>Scandiceae</taxon>
        <taxon>Daucinae</taxon>
        <taxon>Daucus</taxon>
        <taxon>Daucus sect. Daucus</taxon>
    </lineage>
</organism>
<evidence type="ECO:0000256" key="11">
    <source>
        <dbReference type="RuleBase" id="RU004020"/>
    </source>
</evidence>
<keyword evidence="6" id="KW-0238">DNA-binding</keyword>
<dbReference type="GO" id="GO:0003700">
    <property type="term" value="F:DNA-binding transcription factor activity"/>
    <property type="evidence" value="ECO:0007669"/>
    <property type="project" value="InterPro"/>
</dbReference>
<feature type="domain" description="HSF-type DNA-binding" evidence="12">
    <location>
        <begin position="61"/>
        <end position="85"/>
    </location>
</feature>
<dbReference type="PROSITE" id="PS00434">
    <property type="entry name" value="HSF_DOMAIN"/>
    <property type="match status" value="1"/>
</dbReference>
<keyword evidence="4" id="KW-0805">Transcription regulation</keyword>
<comment type="similarity">
    <text evidence="2 11">Belongs to the HSF family.</text>
</comment>
<keyword evidence="8" id="KW-0539">Nucleus</keyword>
<dbReference type="Proteomes" id="UP000077755">
    <property type="component" value="Chromosome 3"/>
</dbReference>
<dbReference type="EMBL" id="CP093345">
    <property type="protein sequence ID" value="WOG92701.1"/>
    <property type="molecule type" value="Genomic_DNA"/>
</dbReference>
<evidence type="ECO:0000256" key="4">
    <source>
        <dbReference type="ARBA" id="ARBA00023015"/>
    </source>
</evidence>
<dbReference type="InterPro" id="IPR000232">
    <property type="entry name" value="HSF_DNA-bd"/>
</dbReference>
<evidence type="ECO:0000256" key="1">
    <source>
        <dbReference type="ARBA" id="ARBA00004123"/>
    </source>
</evidence>
<dbReference type="AlphaFoldDB" id="A0AAF1AU88"/>
<evidence type="ECO:0000313" key="13">
    <source>
        <dbReference type="EMBL" id="WOG92701.1"/>
    </source>
</evidence>
<gene>
    <name evidence="13" type="ORF">DCAR_0311976</name>
</gene>
<keyword evidence="7" id="KW-0804">Transcription</keyword>
<dbReference type="GO" id="GO:0000978">
    <property type="term" value="F:RNA polymerase II cis-regulatory region sequence-specific DNA binding"/>
    <property type="evidence" value="ECO:0007669"/>
    <property type="project" value="TreeGrafter"/>
</dbReference>
<keyword evidence="3" id="KW-0597">Phosphoprotein</keyword>
<accession>A0AAF1AU88</accession>
<evidence type="ECO:0000256" key="7">
    <source>
        <dbReference type="ARBA" id="ARBA00023163"/>
    </source>
</evidence>
<proteinExistence type="inferred from homology"/>
<dbReference type="GO" id="GO:0034605">
    <property type="term" value="P:cellular response to heat"/>
    <property type="evidence" value="ECO:0007669"/>
    <property type="project" value="TreeGrafter"/>
</dbReference>
<keyword evidence="14" id="KW-1185">Reference proteome</keyword>
<evidence type="ECO:0000313" key="14">
    <source>
        <dbReference type="Proteomes" id="UP000077755"/>
    </source>
</evidence>
<evidence type="ECO:0000259" key="12">
    <source>
        <dbReference type="PROSITE" id="PS00434"/>
    </source>
</evidence>
<dbReference type="FunFam" id="1.10.10.10:FF:000057">
    <property type="entry name" value="Heat shock transcription factor 1"/>
    <property type="match status" value="1"/>
</dbReference>
<protein>
    <recommendedName>
        <fullName evidence="10">Heat stress transcription factor</fullName>
    </recommendedName>
</protein>
<dbReference type="GO" id="GO:0006357">
    <property type="term" value="P:regulation of transcription by RNA polymerase II"/>
    <property type="evidence" value="ECO:0007669"/>
    <property type="project" value="TreeGrafter"/>
</dbReference>
<reference evidence="13" key="1">
    <citation type="journal article" date="2016" name="Nat. Genet.">
        <title>A high-quality carrot genome assembly provides new insights into carotenoid accumulation and asterid genome evolution.</title>
        <authorList>
            <person name="Iorizzo M."/>
            <person name="Ellison S."/>
            <person name="Senalik D."/>
            <person name="Zeng P."/>
            <person name="Satapoomin P."/>
            <person name="Huang J."/>
            <person name="Bowman M."/>
            <person name="Iovene M."/>
            <person name="Sanseverino W."/>
            <person name="Cavagnaro P."/>
            <person name="Yildiz M."/>
            <person name="Macko-Podgorni A."/>
            <person name="Moranska E."/>
            <person name="Grzebelus E."/>
            <person name="Grzebelus D."/>
            <person name="Ashrafi H."/>
            <person name="Zheng Z."/>
            <person name="Cheng S."/>
            <person name="Spooner D."/>
            <person name="Van Deynze A."/>
            <person name="Simon P."/>
        </authorList>
    </citation>
    <scope>NUCLEOTIDE SEQUENCE</scope>
    <source>
        <tissue evidence="13">Leaf</tissue>
    </source>
</reference>
<comment type="subcellular location">
    <subcellularLocation>
        <location evidence="1">Nucleus</location>
    </subcellularLocation>
</comment>
<evidence type="ECO:0000256" key="2">
    <source>
        <dbReference type="ARBA" id="ARBA00006403"/>
    </source>
</evidence>